<dbReference type="InterPro" id="IPR056463">
    <property type="entry name" value="DUF7373_C"/>
</dbReference>
<feature type="domain" description="DUF7373" evidence="1">
    <location>
        <begin position="61"/>
        <end position="250"/>
    </location>
</feature>
<evidence type="ECO:0000259" key="2">
    <source>
        <dbReference type="Pfam" id="PF24092"/>
    </source>
</evidence>
<protein>
    <recommendedName>
        <fullName evidence="5">Lipoprotein</fullName>
    </recommendedName>
</protein>
<name>A0A0H5P8U5_NOCFR</name>
<dbReference type="Pfam" id="PF24092">
    <property type="entry name" value="DUF7373_C"/>
    <property type="match status" value="1"/>
</dbReference>
<accession>A0A0H5P8U5</accession>
<gene>
    <name evidence="3" type="ORF">ERS450000_03255</name>
</gene>
<dbReference type="InterPro" id="IPR055797">
    <property type="entry name" value="DUF7373"/>
</dbReference>
<evidence type="ECO:0000313" key="3">
    <source>
        <dbReference type="EMBL" id="CRY78991.1"/>
    </source>
</evidence>
<dbReference type="Pfam" id="PF24088">
    <property type="entry name" value="DUF7373"/>
    <property type="match status" value="1"/>
</dbReference>
<evidence type="ECO:0000259" key="1">
    <source>
        <dbReference type="Pfam" id="PF24088"/>
    </source>
</evidence>
<reference evidence="4" key="1">
    <citation type="submission" date="2015-03" db="EMBL/GenBank/DDBJ databases">
        <authorList>
            <consortium name="Pathogen Informatics"/>
        </authorList>
    </citation>
    <scope>NUCLEOTIDE SEQUENCE [LARGE SCALE GENOMIC DNA]</scope>
    <source>
        <strain evidence="4">NCTC11134</strain>
    </source>
</reference>
<evidence type="ECO:0000313" key="4">
    <source>
        <dbReference type="Proteomes" id="UP000057820"/>
    </source>
</evidence>
<dbReference type="PROSITE" id="PS51257">
    <property type="entry name" value="PROKAR_LIPOPROTEIN"/>
    <property type="match status" value="1"/>
</dbReference>
<proteinExistence type="predicted"/>
<dbReference type="KEGG" id="nfr:ERS450000_03255"/>
<dbReference type="AlphaFoldDB" id="A0A0H5P8U5"/>
<sequence length="403" mass="43773">MPGRHWVRRAAGFVVVVAAVAGCGQTVPGLPQAGMAPVELTALNLGPYPGEPVDYESEVSTKMDVFRIEARRMLGFLVSPDEVDPEMDHLDELRVVESLDSLFGEPPLGIYPAAFKPVMDRNFLLAGVTTTRSNNTPRTIRNTLHSLLRFPSDAAARTAAAELATTMAELVPGGRRVPVPGHSGLEFLTADDKKGFLFAARGPFTLLSMVTLPAPDPGGLGDRIGKLVTLQYDRIDKTPVVPVDEILDLPADPDGIMRRTLPPGDGEYSDLPRQFVGALSPAARLHFERDAAALRPVFERAGVDLVGQYSGVVYRTADLQSAFLLQTALARLGRYDEEIDPPPGLTDARCWKIDDRDPVRSSTYKCALVRGRYVAVVESARMTFDAGLYQRAAAQYSILAKSE</sequence>
<organism evidence="3 4">
    <name type="scientific">Nocardia farcinica</name>
    <dbReference type="NCBI Taxonomy" id="37329"/>
    <lineage>
        <taxon>Bacteria</taxon>
        <taxon>Bacillati</taxon>
        <taxon>Actinomycetota</taxon>
        <taxon>Actinomycetes</taxon>
        <taxon>Mycobacteriales</taxon>
        <taxon>Nocardiaceae</taxon>
        <taxon>Nocardia</taxon>
    </lineage>
</organism>
<dbReference type="EMBL" id="LN868938">
    <property type="protein sequence ID" value="CRY78991.1"/>
    <property type="molecule type" value="Genomic_DNA"/>
</dbReference>
<feature type="domain" description="DUF7373" evidence="2">
    <location>
        <begin position="257"/>
        <end position="402"/>
    </location>
</feature>
<dbReference type="RefSeq" id="WP_076573631.1">
    <property type="nucleotide sequence ID" value="NZ_CP031418.1"/>
</dbReference>
<dbReference type="Proteomes" id="UP000057820">
    <property type="component" value="Chromosome 1"/>
</dbReference>
<evidence type="ECO:0008006" key="5">
    <source>
        <dbReference type="Google" id="ProtNLM"/>
    </source>
</evidence>